<comment type="caution">
    <text evidence="2">The sequence shown here is derived from an EMBL/GenBank/DDBJ whole genome shotgun (WGS) entry which is preliminary data.</text>
</comment>
<sequence length="186" mass="19264">MIIEPPAAEPPVVSRSTTQKVRSLSGRPIWSSVIWVDSRVDLRVDAVLVGDVVVLMAATLGAGSDKSVAASRDPHAGSAAPRFLSAAGASVRYEPVGQVMPGAGPTDHPGRARERSDAMTVRIDCDTCLVRGLSCHDCVVTVLLGPTPGLTIDDDERQALDALAGSGLVPPLRMVHAVGGPEVESA</sequence>
<protein>
    <submittedName>
        <fullName evidence="2">Uncharacterized protein</fullName>
    </submittedName>
</protein>
<organism evidence="2 3">
    <name type="scientific">Marmoricola endophyticus</name>
    <dbReference type="NCBI Taxonomy" id="2040280"/>
    <lineage>
        <taxon>Bacteria</taxon>
        <taxon>Bacillati</taxon>
        <taxon>Actinomycetota</taxon>
        <taxon>Actinomycetes</taxon>
        <taxon>Propionibacteriales</taxon>
        <taxon>Nocardioidaceae</taxon>
        <taxon>Marmoricola</taxon>
    </lineage>
</organism>
<reference evidence="2" key="2">
    <citation type="submission" date="2020-09" db="EMBL/GenBank/DDBJ databases">
        <authorList>
            <person name="Sun Q."/>
            <person name="Zhou Y."/>
        </authorList>
    </citation>
    <scope>NUCLEOTIDE SEQUENCE</scope>
    <source>
        <strain evidence="2">CGMCC 1.16067</strain>
    </source>
</reference>
<gene>
    <name evidence="2" type="ORF">GCM10011519_01080</name>
</gene>
<reference evidence="2" key="1">
    <citation type="journal article" date="2014" name="Int. J. Syst. Evol. Microbiol.">
        <title>Complete genome sequence of Corynebacterium casei LMG S-19264T (=DSM 44701T), isolated from a smear-ripened cheese.</title>
        <authorList>
            <consortium name="US DOE Joint Genome Institute (JGI-PGF)"/>
            <person name="Walter F."/>
            <person name="Albersmeier A."/>
            <person name="Kalinowski J."/>
            <person name="Ruckert C."/>
        </authorList>
    </citation>
    <scope>NUCLEOTIDE SEQUENCE</scope>
    <source>
        <strain evidence="2">CGMCC 1.16067</strain>
    </source>
</reference>
<name>A0A917B9I7_9ACTN</name>
<evidence type="ECO:0000256" key="1">
    <source>
        <dbReference type="SAM" id="MobiDB-lite"/>
    </source>
</evidence>
<feature type="region of interest" description="Disordered" evidence="1">
    <location>
        <begin position="1"/>
        <end position="20"/>
    </location>
</feature>
<dbReference type="AlphaFoldDB" id="A0A917B9I7"/>
<accession>A0A917B9I7</accession>
<evidence type="ECO:0000313" key="2">
    <source>
        <dbReference type="EMBL" id="GGF31518.1"/>
    </source>
</evidence>
<dbReference type="EMBL" id="BMKQ01000001">
    <property type="protein sequence ID" value="GGF31518.1"/>
    <property type="molecule type" value="Genomic_DNA"/>
</dbReference>
<dbReference type="Proteomes" id="UP000649179">
    <property type="component" value="Unassembled WGS sequence"/>
</dbReference>
<evidence type="ECO:0000313" key="3">
    <source>
        <dbReference type="Proteomes" id="UP000649179"/>
    </source>
</evidence>
<proteinExistence type="predicted"/>
<keyword evidence="3" id="KW-1185">Reference proteome</keyword>